<evidence type="ECO:0000313" key="3">
    <source>
        <dbReference type="Proteomes" id="UP000240957"/>
    </source>
</evidence>
<comment type="caution">
    <text evidence="2">The sequence shown here is derived from an EMBL/GenBank/DDBJ whole genome shotgun (WGS) entry which is preliminary data.</text>
</comment>
<keyword evidence="4" id="KW-1185">Reference proteome</keyword>
<evidence type="ECO:0000313" key="2">
    <source>
        <dbReference type="EMBL" id="RFC82816.1"/>
    </source>
</evidence>
<name>A0A371YMV4_9GAMM</name>
<gene>
    <name evidence="1" type="ORF">ACFODO_20030</name>
    <name evidence="2" type="ORF">C9E89_014570</name>
</gene>
<accession>A0A371YMV4</accession>
<sequence>MTEKTNLYLTIYQDIQDACSELKQETLGQHLQIIGLVLVEDLCGYFVVGMTLEEFSQFDQELVWFISEWSIEASHNNHVHQQIQRLYEQLGEEYTEEQYIELRQHYQNTIIQVLQDLRKEGKLQNQQGDEMIFILQYADAFDEDFEETSFAQINPQKYVPLFAQRFKQKKGENLHDFLLEKYKNL</sequence>
<dbReference type="RefSeq" id="WP_107009069.1">
    <property type="nucleotide sequence ID" value="NZ_JBHRSF010000147.1"/>
</dbReference>
<dbReference type="EMBL" id="PYIX02000026">
    <property type="protein sequence ID" value="RFC82816.1"/>
    <property type="molecule type" value="Genomic_DNA"/>
</dbReference>
<dbReference type="Proteomes" id="UP001595455">
    <property type="component" value="Unassembled WGS sequence"/>
</dbReference>
<reference evidence="1" key="4">
    <citation type="submission" date="2024-09" db="EMBL/GenBank/DDBJ databases">
        <authorList>
            <person name="Sun Q."/>
            <person name="Mori K."/>
        </authorList>
    </citation>
    <scope>NUCLEOTIDE SEQUENCE</scope>
    <source>
        <strain evidence="1">KCTC 62575</strain>
    </source>
</reference>
<proteinExistence type="predicted"/>
<reference evidence="1" key="1">
    <citation type="journal article" date="2014" name="Int. J. Syst. Evol. Microbiol.">
        <title>Complete genome of a new Firmicutes species belonging to the dominant human colonic microbiota ('Ruminococcus bicirculans') reveals two chromosomes and a selective capacity to utilize plant glucans.</title>
        <authorList>
            <consortium name="NISC Comparative Sequencing Program"/>
            <person name="Wegmann U."/>
            <person name="Louis P."/>
            <person name="Goesmann A."/>
            <person name="Henrissat B."/>
            <person name="Duncan S.H."/>
            <person name="Flint H.J."/>
        </authorList>
    </citation>
    <scope>NUCLEOTIDE SEQUENCE</scope>
    <source>
        <strain evidence="1">KCTC 62575</strain>
    </source>
</reference>
<organism evidence="2 3">
    <name type="scientific">Acinetobacter sichuanensis</name>
    <dbReference type="NCBI Taxonomy" id="2136183"/>
    <lineage>
        <taxon>Bacteria</taxon>
        <taxon>Pseudomonadati</taxon>
        <taxon>Pseudomonadota</taxon>
        <taxon>Gammaproteobacteria</taxon>
        <taxon>Moraxellales</taxon>
        <taxon>Moraxellaceae</taxon>
        <taxon>Acinetobacter</taxon>
    </lineage>
</organism>
<evidence type="ECO:0000313" key="1">
    <source>
        <dbReference type="EMBL" id="MFC2997486.1"/>
    </source>
</evidence>
<protein>
    <submittedName>
        <fullName evidence="2">DUF4303 domain-containing protein</fullName>
    </submittedName>
</protein>
<reference evidence="4" key="3">
    <citation type="journal article" date="2019" name="Int. J. Syst. Evol. Microbiol.">
        <title>The Global Catalogue of Microorganisms (GCM) 10K type strain sequencing project: providing services to taxonomists for standard genome sequencing and annotation.</title>
        <authorList>
            <consortium name="The Broad Institute Genomics Platform"/>
            <consortium name="The Broad Institute Genome Sequencing Center for Infectious Disease"/>
            <person name="Wu L."/>
            <person name="Ma J."/>
        </authorList>
    </citation>
    <scope>NUCLEOTIDE SEQUENCE [LARGE SCALE GENOMIC DNA]</scope>
    <source>
        <strain evidence="4">KCTC 62575</strain>
    </source>
</reference>
<dbReference type="AlphaFoldDB" id="A0A371YMV4"/>
<dbReference type="EMBL" id="JBHRSF010000147">
    <property type="protein sequence ID" value="MFC2997486.1"/>
    <property type="molecule type" value="Genomic_DNA"/>
</dbReference>
<reference evidence="2 3" key="2">
    <citation type="submission" date="2018-08" db="EMBL/GenBank/DDBJ databases">
        <title>The draft genome of Acinetobacter sichuanensis strain WCHAc060041.</title>
        <authorList>
            <person name="Qin J."/>
            <person name="Feng Y."/>
            <person name="Zong Z."/>
        </authorList>
    </citation>
    <scope>NUCLEOTIDE SEQUENCE [LARGE SCALE GENOMIC DNA]</scope>
    <source>
        <strain evidence="2 3">WCHAc060041</strain>
    </source>
</reference>
<dbReference type="OrthoDB" id="6686704at2"/>
<dbReference type="Proteomes" id="UP000240957">
    <property type="component" value="Unassembled WGS sequence"/>
</dbReference>
<evidence type="ECO:0000313" key="4">
    <source>
        <dbReference type="Proteomes" id="UP001595455"/>
    </source>
</evidence>